<dbReference type="AlphaFoldDB" id="A0A9D1MQ38"/>
<dbReference type="GO" id="GO:0000287">
    <property type="term" value="F:magnesium ion binding"/>
    <property type="evidence" value="ECO:0007669"/>
    <property type="project" value="TreeGrafter"/>
</dbReference>
<accession>A0A9D1MQ38</accession>
<dbReference type="PANTHER" id="PTHR10000:SF8">
    <property type="entry name" value="HAD SUPERFAMILY HYDROLASE-LIKE, TYPE 3"/>
    <property type="match status" value="1"/>
</dbReference>
<name>A0A9D1MQ38_9FIRM</name>
<dbReference type="Gene3D" id="3.40.50.1000">
    <property type="entry name" value="HAD superfamily/HAD-like"/>
    <property type="match status" value="1"/>
</dbReference>
<reference evidence="1" key="2">
    <citation type="journal article" date="2021" name="PeerJ">
        <title>Extensive microbial diversity within the chicken gut microbiome revealed by metagenomics and culture.</title>
        <authorList>
            <person name="Gilroy R."/>
            <person name="Ravi A."/>
            <person name="Getino M."/>
            <person name="Pursley I."/>
            <person name="Horton D.L."/>
            <person name="Alikhan N.F."/>
            <person name="Baker D."/>
            <person name="Gharbi K."/>
            <person name="Hall N."/>
            <person name="Watson M."/>
            <person name="Adriaenssens E.M."/>
            <person name="Foster-Nyarko E."/>
            <person name="Jarju S."/>
            <person name="Secka A."/>
            <person name="Antonio M."/>
            <person name="Oren A."/>
            <person name="Chaudhuri R.R."/>
            <person name="La Ragione R."/>
            <person name="Hildebrand F."/>
            <person name="Pallen M.J."/>
        </authorList>
    </citation>
    <scope>NUCLEOTIDE SEQUENCE</scope>
    <source>
        <strain evidence="1">CHK160-1198</strain>
    </source>
</reference>
<dbReference type="GO" id="GO:0016791">
    <property type="term" value="F:phosphatase activity"/>
    <property type="evidence" value="ECO:0007669"/>
    <property type="project" value="TreeGrafter"/>
</dbReference>
<dbReference type="PANTHER" id="PTHR10000">
    <property type="entry name" value="PHOSPHOSERINE PHOSPHATASE"/>
    <property type="match status" value="1"/>
</dbReference>
<evidence type="ECO:0000313" key="1">
    <source>
        <dbReference type="EMBL" id="HIU64167.1"/>
    </source>
</evidence>
<dbReference type="SUPFAM" id="SSF56784">
    <property type="entry name" value="HAD-like"/>
    <property type="match status" value="1"/>
</dbReference>
<dbReference type="InterPro" id="IPR036412">
    <property type="entry name" value="HAD-like_sf"/>
</dbReference>
<dbReference type="EMBL" id="DVNI01000057">
    <property type="protein sequence ID" value="HIU64167.1"/>
    <property type="molecule type" value="Genomic_DNA"/>
</dbReference>
<feature type="non-terminal residue" evidence="1">
    <location>
        <position position="1"/>
    </location>
</feature>
<organism evidence="1 2">
    <name type="scientific">Candidatus Avacidaminococcus intestinavium</name>
    <dbReference type="NCBI Taxonomy" id="2840684"/>
    <lineage>
        <taxon>Bacteria</taxon>
        <taxon>Bacillati</taxon>
        <taxon>Bacillota</taxon>
        <taxon>Negativicutes</taxon>
        <taxon>Acidaminococcales</taxon>
        <taxon>Acidaminococcaceae</taxon>
        <taxon>Acidaminococcaceae incertae sedis</taxon>
        <taxon>Candidatus Avacidaminococcus</taxon>
    </lineage>
</organism>
<keyword evidence="1" id="KW-0378">Hydrolase</keyword>
<dbReference type="InterPro" id="IPR023214">
    <property type="entry name" value="HAD_sf"/>
</dbReference>
<dbReference type="GO" id="GO:0005829">
    <property type="term" value="C:cytosol"/>
    <property type="evidence" value="ECO:0007669"/>
    <property type="project" value="TreeGrafter"/>
</dbReference>
<protein>
    <submittedName>
        <fullName evidence="1">HAD hydrolase family protein</fullName>
    </submittedName>
</protein>
<gene>
    <name evidence="1" type="ORF">IAB06_03895</name>
</gene>
<dbReference type="Proteomes" id="UP000824099">
    <property type="component" value="Unassembled WGS sequence"/>
</dbReference>
<dbReference type="Pfam" id="PF08282">
    <property type="entry name" value="Hydrolase_3"/>
    <property type="match status" value="1"/>
</dbReference>
<comment type="caution">
    <text evidence="1">The sequence shown here is derived from an EMBL/GenBank/DDBJ whole genome shotgun (WGS) entry which is preliminary data.</text>
</comment>
<sequence>WSAVSALAESKNIETKQTMCIGDSNNDFEMISSAGVGVAVANANNRIKNIARLLTTSNNENGVSVAIEKVLNYR</sequence>
<proteinExistence type="predicted"/>
<evidence type="ECO:0000313" key="2">
    <source>
        <dbReference type="Proteomes" id="UP000824099"/>
    </source>
</evidence>
<reference evidence="1" key="1">
    <citation type="submission" date="2020-10" db="EMBL/GenBank/DDBJ databases">
        <authorList>
            <person name="Gilroy R."/>
        </authorList>
    </citation>
    <scope>NUCLEOTIDE SEQUENCE</scope>
    <source>
        <strain evidence="1">CHK160-1198</strain>
    </source>
</reference>